<evidence type="ECO:0000256" key="1">
    <source>
        <dbReference type="SAM" id="Phobius"/>
    </source>
</evidence>
<dbReference type="Proteomes" id="UP000708208">
    <property type="component" value="Unassembled WGS sequence"/>
</dbReference>
<dbReference type="AlphaFoldDB" id="A0A8J2P869"/>
<accession>A0A8J2P869</accession>
<keyword evidence="3" id="KW-1185">Reference proteome</keyword>
<reference evidence="2" key="1">
    <citation type="submission" date="2021-06" db="EMBL/GenBank/DDBJ databases">
        <authorList>
            <person name="Hodson N. C."/>
            <person name="Mongue J. A."/>
            <person name="Jaron S. K."/>
        </authorList>
    </citation>
    <scope>NUCLEOTIDE SEQUENCE</scope>
</reference>
<evidence type="ECO:0000313" key="3">
    <source>
        <dbReference type="Proteomes" id="UP000708208"/>
    </source>
</evidence>
<proteinExistence type="predicted"/>
<feature type="transmembrane region" description="Helical" evidence="1">
    <location>
        <begin position="153"/>
        <end position="170"/>
    </location>
</feature>
<keyword evidence="1" id="KW-0812">Transmembrane</keyword>
<keyword evidence="1" id="KW-1133">Transmembrane helix</keyword>
<sequence>MAEESGTGALKNTMLSLHKHGFLEMTIILLPTTLLTCHGFCLLVLAVDHKANYLLYASLPENYQTNTYFALTFALEAFSYALCFSPRYFTVYYILSILPRLKNQFRKLTSQYLAGSKSGTRNLKHLCGDLKKVQTEIKLINNVYSGLLYMDKLVLLFIVITGMSAGIYYLNVNPIFSGTILVLSIYSGVVLYVCLYGKLYEIPDSMENLKHKLLFLCRGDGIAGKSYVVKVIAGIPVCGLKAGSFYVLDRVTGPTFVDFVLRQVASLLIAFK</sequence>
<keyword evidence="1" id="KW-0472">Membrane</keyword>
<protein>
    <submittedName>
        <fullName evidence="2">Uncharacterized protein</fullName>
    </submittedName>
</protein>
<feature type="transmembrane region" description="Helical" evidence="1">
    <location>
        <begin position="176"/>
        <end position="196"/>
    </location>
</feature>
<feature type="transmembrane region" description="Helical" evidence="1">
    <location>
        <begin position="21"/>
        <end position="47"/>
    </location>
</feature>
<comment type="caution">
    <text evidence="2">The sequence shown here is derived from an EMBL/GenBank/DDBJ whole genome shotgun (WGS) entry which is preliminary data.</text>
</comment>
<name>A0A8J2P869_9HEXA</name>
<dbReference type="EMBL" id="CAJVCH010421055">
    <property type="protein sequence ID" value="CAG7818441.1"/>
    <property type="molecule type" value="Genomic_DNA"/>
</dbReference>
<organism evidence="2 3">
    <name type="scientific">Allacma fusca</name>
    <dbReference type="NCBI Taxonomy" id="39272"/>
    <lineage>
        <taxon>Eukaryota</taxon>
        <taxon>Metazoa</taxon>
        <taxon>Ecdysozoa</taxon>
        <taxon>Arthropoda</taxon>
        <taxon>Hexapoda</taxon>
        <taxon>Collembola</taxon>
        <taxon>Symphypleona</taxon>
        <taxon>Sminthuridae</taxon>
        <taxon>Allacma</taxon>
    </lineage>
</organism>
<evidence type="ECO:0000313" key="2">
    <source>
        <dbReference type="EMBL" id="CAG7818441.1"/>
    </source>
</evidence>
<gene>
    <name evidence="2" type="ORF">AFUS01_LOCUS28947</name>
</gene>